<evidence type="ECO:0000313" key="5">
    <source>
        <dbReference type="Proteomes" id="UP001365542"/>
    </source>
</evidence>
<keyword evidence="2" id="KW-0472">Membrane</keyword>
<dbReference type="PROSITE" id="PS50181">
    <property type="entry name" value="FBOX"/>
    <property type="match status" value="1"/>
</dbReference>
<dbReference type="EMBL" id="JAVHJO010000010">
    <property type="protein sequence ID" value="KAK6535701.1"/>
    <property type="molecule type" value="Genomic_DNA"/>
</dbReference>
<comment type="caution">
    <text evidence="4">The sequence shown here is derived from an EMBL/GenBank/DDBJ whole genome shotgun (WGS) entry which is preliminary data.</text>
</comment>
<keyword evidence="2" id="KW-1133">Transmembrane helix</keyword>
<evidence type="ECO:0000256" key="2">
    <source>
        <dbReference type="SAM" id="Phobius"/>
    </source>
</evidence>
<evidence type="ECO:0000256" key="1">
    <source>
        <dbReference type="SAM" id="MobiDB-lite"/>
    </source>
</evidence>
<dbReference type="Pfam" id="PF00646">
    <property type="entry name" value="F-box"/>
    <property type="match status" value="1"/>
</dbReference>
<organism evidence="4 5">
    <name type="scientific">Orbilia ellipsospora</name>
    <dbReference type="NCBI Taxonomy" id="2528407"/>
    <lineage>
        <taxon>Eukaryota</taxon>
        <taxon>Fungi</taxon>
        <taxon>Dikarya</taxon>
        <taxon>Ascomycota</taxon>
        <taxon>Pezizomycotina</taxon>
        <taxon>Orbiliomycetes</taxon>
        <taxon>Orbiliales</taxon>
        <taxon>Orbiliaceae</taxon>
        <taxon>Orbilia</taxon>
    </lineage>
</organism>
<feature type="region of interest" description="Disordered" evidence="1">
    <location>
        <begin position="1"/>
        <end position="25"/>
    </location>
</feature>
<proteinExistence type="predicted"/>
<dbReference type="AlphaFoldDB" id="A0AAV9X7A4"/>
<evidence type="ECO:0000259" key="3">
    <source>
        <dbReference type="PROSITE" id="PS50181"/>
    </source>
</evidence>
<dbReference type="SUPFAM" id="SSF81383">
    <property type="entry name" value="F-box domain"/>
    <property type="match status" value="1"/>
</dbReference>
<name>A0AAV9X7A4_9PEZI</name>
<feature type="transmembrane region" description="Helical" evidence="2">
    <location>
        <begin position="237"/>
        <end position="256"/>
    </location>
</feature>
<gene>
    <name evidence="4" type="ORF">TWF694_002151</name>
</gene>
<dbReference type="CDD" id="cd09917">
    <property type="entry name" value="F-box_SF"/>
    <property type="match status" value="1"/>
</dbReference>
<protein>
    <recommendedName>
        <fullName evidence="3">F-box domain-containing protein</fullName>
    </recommendedName>
</protein>
<dbReference type="InterPro" id="IPR036047">
    <property type="entry name" value="F-box-like_dom_sf"/>
</dbReference>
<feature type="domain" description="F-box" evidence="3">
    <location>
        <begin position="32"/>
        <end position="85"/>
    </location>
</feature>
<sequence>MNTSKDRSPWSPSDWSGWEEEDPGSSKLVSSYNPFKTLPIDLLRPIFANLRLEELLAVSFTCKSFYQAAIPLIYEKFKSHVWPHLLKGFKLSPSRQTAYQGGPWSPPAFQGNWSPWGSTPVRDPSIVSYREKHLWDMVIDTYKSKMVKHVQFLIGDEDSVDVSQARRFTQRLFANLSPEMVNSIDTTALCLPDIRAFHKLTKLTVQLFSTKREYIELPALPNLQSLCLYWNVPRIQLLPWNCAFVFATFCGLVLTAPTIRHLTFKSIYEVVDLNTIRGLPAQDTDRILRCIHLKIDLVKLFETFHLPNLKSFILEQETLFLKELFPIEITEDSETSVTIFSVLRRFLLRHRHQLTNVRWNAVDSIVDSLVQGPLQIPLFPNALRLSLQQPEHVGGNILNTKFQEYLKGTIYSAKGLKKFRLNNLMFGPGVFTWARTGELSGFKNLTFLTIELGLVDGFEISRQTSVFNQMLGCSIVEDTKGLLPNCLKKLDIRILRSKDSTC</sequence>
<keyword evidence="5" id="KW-1185">Reference proteome</keyword>
<accession>A0AAV9X7A4</accession>
<evidence type="ECO:0000313" key="4">
    <source>
        <dbReference type="EMBL" id="KAK6535701.1"/>
    </source>
</evidence>
<dbReference type="InterPro" id="IPR001810">
    <property type="entry name" value="F-box_dom"/>
</dbReference>
<dbReference type="Proteomes" id="UP001365542">
    <property type="component" value="Unassembled WGS sequence"/>
</dbReference>
<reference evidence="4 5" key="1">
    <citation type="submission" date="2019-10" db="EMBL/GenBank/DDBJ databases">
        <authorList>
            <person name="Palmer J.M."/>
        </authorList>
    </citation>
    <scope>NUCLEOTIDE SEQUENCE [LARGE SCALE GENOMIC DNA]</scope>
    <source>
        <strain evidence="4 5">TWF694</strain>
    </source>
</reference>
<keyword evidence="2" id="KW-0812">Transmembrane</keyword>